<dbReference type="EMBL" id="MQUC01000003">
    <property type="protein sequence ID" value="PRP66922.1"/>
    <property type="molecule type" value="Genomic_DNA"/>
</dbReference>
<protein>
    <recommendedName>
        <fullName evidence="1">Glycosyl transferase family 1 domain-containing protein</fullName>
    </recommendedName>
</protein>
<proteinExistence type="predicted"/>
<dbReference type="InterPro" id="IPR050194">
    <property type="entry name" value="Glycosyltransferase_grp1"/>
</dbReference>
<dbReference type="CDD" id="cd03801">
    <property type="entry name" value="GT4_PimA-like"/>
    <property type="match status" value="1"/>
</dbReference>
<feature type="domain" description="Glycosyl transferase family 1" evidence="1">
    <location>
        <begin position="200"/>
        <end position="361"/>
    </location>
</feature>
<sequence>MTSILIHAWTIHYDGENYYLPYTHWVYLNEIVKYYDTVTLLSPIIKKLESLDCSLESIKCFKQVKIVSLPPSSNYIGAIKNFFSYRKAYSKMQDYDVMYARYPTPFGWLQKVYGKNSKRIIHYVGDPIDATNNNPNFGKIKKKILVNLFKPENALYNWACKGANVFTNGYHISERLAKRNITATPLISSTLVEADFYLSKSEAFGNTAPKILYVGYLRKAKGVETVLKAFGLLQNRYPKAKLTIVGAGESERELKQMVVNNKTTFVSFLGHIDDRNQLNEILRNHDVFCFASLSEGSPRVILEAMANGINVVSTPVGSLPHVFEDNKDILFADFNNAEMFCEKMTKLLENQELTYKLRLNAFNKTKEFTIQSFLKKIFYEA</sequence>
<dbReference type="Pfam" id="PF00534">
    <property type="entry name" value="Glycos_transf_1"/>
    <property type="match status" value="1"/>
</dbReference>
<evidence type="ECO:0000313" key="2">
    <source>
        <dbReference type="EMBL" id="PRP66922.1"/>
    </source>
</evidence>
<dbReference type="OrthoDB" id="9795068at2"/>
<evidence type="ECO:0000259" key="1">
    <source>
        <dbReference type="Pfam" id="PF00534"/>
    </source>
</evidence>
<keyword evidence="3" id="KW-1185">Reference proteome</keyword>
<dbReference type="PANTHER" id="PTHR45947">
    <property type="entry name" value="SULFOQUINOVOSYL TRANSFERASE SQD2"/>
    <property type="match status" value="1"/>
</dbReference>
<gene>
    <name evidence="2" type="ORF">BST86_07330</name>
</gene>
<dbReference type="PANTHER" id="PTHR45947:SF3">
    <property type="entry name" value="SULFOQUINOVOSYL TRANSFERASE SQD2"/>
    <property type="match status" value="1"/>
</dbReference>
<organism evidence="2 3">
    <name type="scientific">Nonlabens agnitus</name>
    <dbReference type="NCBI Taxonomy" id="870484"/>
    <lineage>
        <taxon>Bacteria</taxon>
        <taxon>Pseudomonadati</taxon>
        <taxon>Bacteroidota</taxon>
        <taxon>Flavobacteriia</taxon>
        <taxon>Flavobacteriales</taxon>
        <taxon>Flavobacteriaceae</taxon>
        <taxon>Nonlabens</taxon>
    </lineage>
</organism>
<comment type="caution">
    <text evidence="2">The sequence shown here is derived from an EMBL/GenBank/DDBJ whole genome shotgun (WGS) entry which is preliminary data.</text>
</comment>
<dbReference type="GO" id="GO:0016757">
    <property type="term" value="F:glycosyltransferase activity"/>
    <property type="evidence" value="ECO:0007669"/>
    <property type="project" value="InterPro"/>
</dbReference>
<reference evidence="2 3" key="1">
    <citation type="submission" date="2016-11" db="EMBL/GenBank/DDBJ databases">
        <title>Trade-off between light-utilization and light-protection in marine flavobacteria.</title>
        <authorList>
            <person name="Kumagai Y."/>
        </authorList>
    </citation>
    <scope>NUCLEOTIDE SEQUENCE [LARGE SCALE GENOMIC DNA]</scope>
    <source>
        <strain evidence="2 3">JCM 17109</strain>
    </source>
</reference>
<dbReference type="RefSeq" id="WP_105982705.1">
    <property type="nucleotide sequence ID" value="NZ_MQUC01000003.1"/>
</dbReference>
<dbReference type="SUPFAM" id="SSF53756">
    <property type="entry name" value="UDP-Glycosyltransferase/glycogen phosphorylase"/>
    <property type="match status" value="1"/>
</dbReference>
<dbReference type="Proteomes" id="UP000239532">
    <property type="component" value="Unassembled WGS sequence"/>
</dbReference>
<dbReference type="InterPro" id="IPR001296">
    <property type="entry name" value="Glyco_trans_1"/>
</dbReference>
<name>A0A2S9WTW2_9FLAO</name>
<dbReference type="Gene3D" id="3.40.50.2000">
    <property type="entry name" value="Glycogen Phosphorylase B"/>
    <property type="match status" value="2"/>
</dbReference>
<dbReference type="AlphaFoldDB" id="A0A2S9WTW2"/>
<evidence type="ECO:0000313" key="3">
    <source>
        <dbReference type="Proteomes" id="UP000239532"/>
    </source>
</evidence>
<accession>A0A2S9WTW2</accession>